<name>A0A9P7GAL9_9AGAR</name>
<reference evidence="2" key="1">
    <citation type="submission" date="2020-07" db="EMBL/GenBank/DDBJ databases">
        <authorList>
            <person name="Nieuwenhuis M."/>
            <person name="Van De Peppel L.J.J."/>
        </authorList>
    </citation>
    <scope>NUCLEOTIDE SEQUENCE</scope>
    <source>
        <strain evidence="2">AP01</strain>
        <tissue evidence="2">Mycelium</tissue>
    </source>
</reference>
<proteinExistence type="predicted"/>
<evidence type="ECO:0000313" key="2">
    <source>
        <dbReference type="EMBL" id="KAG5643717.1"/>
    </source>
</evidence>
<comment type="caution">
    <text evidence="2">The sequence shown here is derived from an EMBL/GenBank/DDBJ whole genome shotgun (WGS) entry which is preliminary data.</text>
</comment>
<keyword evidence="3" id="KW-1185">Reference proteome</keyword>
<evidence type="ECO:0000256" key="1">
    <source>
        <dbReference type="SAM" id="MobiDB-lite"/>
    </source>
</evidence>
<gene>
    <name evidence="2" type="ORF">DXG03_009705</name>
</gene>
<evidence type="ECO:0000313" key="3">
    <source>
        <dbReference type="Proteomes" id="UP000775547"/>
    </source>
</evidence>
<dbReference type="EMBL" id="JABCKV010000098">
    <property type="protein sequence ID" value="KAG5643717.1"/>
    <property type="molecule type" value="Genomic_DNA"/>
</dbReference>
<protein>
    <submittedName>
        <fullName evidence="2">Uncharacterized protein</fullName>
    </submittedName>
</protein>
<organism evidence="2 3">
    <name type="scientific">Asterophora parasitica</name>
    <dbReference type="NCBI Taxonomy" id="117018"/>
    <lineage>
        <taxon>Eukaryota</taxon>
        <taxon>Fungi</taxon>
        <taxon>Dikarya</taxon>
        <taxon>Basidiomycota</taxon>
        <taxon>Agaricomycotina</taxon>
        <taxon>Agaricomycetes</taxon>
        <taxon>Agaricomycetidae</taxon>
        <taxon>Agaricales</taxon>
        <taxon>Tricholomatineae</taxon>
        <taxon>Lyophyllaceae</taxon>
        <taxon>Asterophora</taxon>
    </lineage>
</organism>
<reference evidence="2" key="2">
    <citation type="submission" date="2021-10" db="EMBL/GenBank/DDBJ databases">
        <title>Phylogenomics reveals ancestral predisposition of the termite-cultivated fungus Termitomyces towards a domesticated lifestyle.</title>
        <authorList>
            <person name="Auxier B."/>
            <person name="Grum-Grzhimaylo A."/>
            <person name="Cardenas M.E."/>
            <person name="Lodge J.D."/>
            <person name="Laessoe T."/>
            <person name="Pedersen O."/>
            <person name="Smith M.E."/>
            <person name="Kuyper T.W."/>
            <person name="Franco-Molano E.A."/>
            <person name="Baroni T.J."/>
            <person name="Aanen D.K."/>
        </authorList>
    </citation>
    <scope>NUCLEOTIDE SEQUENCE</scope>
    <source>
        <strain evidence="2">AP01</strain>
        <tissue evidence="2">Mycelium</tissue>
    </source>
</reference>
<accession>A0A9P7GAL9</accession>
<dbReference type="AlphaFoldDB" id="A0A9P7GAL9"/>
<feature type="compositionally biased region" description="Low complexity" evidence="1">
    <location>
        <begin position="36"/>
        <end position="64"/>
    </location>
</feature>
<dbReference type="Proteomes" id="UP000775547">
    <property type="component" value="Unassembled WGS sequence"/>
</dbReference>
<sequence length="64" mass="6744">MEYAELLKEKLSSWPNLLVVMRAYLNPGLPSAGKVSSTTPTSTALSRSTRASASLASSSATSRI</sequence>
<feature type="region of interest" description="Disordered" evidence="1">
    <location>
        <begin position="28"/>
        <end position="64"/>
    </location>
</feature>